<dbReference type="GO" id="GO:0090307">
    <property type="term" value="P:mitotic spindle assembly"/>
    <property type="evidence" value="ECO:0007669"/>
    <property type="project" value="Ensembl"/>
</dbReference>
<dbReference type="GO" id="GO:0051660">
    <property type="term" value="P:establishment of centrosome localization"/>
    <property type="evidence" value="ECO:0007669"/>
    <property type="project" value="Ensembl"/>
</dbReference>
<dbReference type="PANTHER" id="PTHR18839:SF3">
    <property type="entry name" value="MITOTIC INTERACTOR AND SUBSTRATE OF PLK1"/>
    <property type="match status" value="1"/>
</dbReference>
<dbReference type="GO" id="GO:0005884">
    <property type="term" value="C:actin filament"/>
    <property type="evidence" value="ECO:0007669"/>
    <property type="project" value="Ensembl"/>
</dbReference>
<dbReference type="GO" id="GO:0005925">
    <property type="term" value="C:focal adhesion"/>
    <property type="evidence" value="ECO:0007669"/>
    <property type="project" value="Ensembl"/>
</dbReference>
<keyword evidence="1" id="KW-0175">Coiled coil</keyword>
<evidence type="ECO:0000259" key="3">
    <source>
        <dbReference type="Pfam" id="PF15304"/>
    </source>
</evidence>
<dbReference type="GO" id="GO:1904776">
    <property type="term" value="P:regulation of protein localization to cell cortex"/>
    <property type="evidence" value="ECO:0007669"/>
    <property type="project" value="Ensembl"/>
</dbReference>
<sequence length="699" mass="75444">MDRVTRYPISSIPHSPRLAGLDPDGDASYTFEVVDVGPAAGSWGQDKPQAWSADREARLNAFRTGASYSPRAFPGCSSPWTLCREGDRDEEAKASRLDTWDTQPQRPRDLQQERWVVIQGQALKKSGTVATLHGTPGHPGPRSPGQPQSGPLEENVVDREQIDFLTARQQFLSLEQANAGGPLHPLARGAPARAPPGVSQAPKASGGLLLANGCAVPLKPREKEVLLQEKRVCGLPAASGVQAAEDPGSRSPVGSPELPKETPIEREIRLAQEREADLREQRGLRRVGGQQEMVEIPTRPLLTRVSLVSAPRRDRGRPSLYVQRDLEQETQREEDHRREGLQATPNGLSWGPQSGLRRALSSDSILDLASDAGAADPAPEVRKVNRIPADAYQPYLHPGNPRPEFPAFRAHGKPRGLSTDGAQAAGSPMAAGSQRLLLESSGKPAGTKPEYSRPPQGRPQAHGGVIRWEYFHLSPLRFRVPDVPPQAEGPRVRGWEVGGTLGWRLQRSQSSELLEREVESVLQREREVAEERRNALFQEVFSPPPEEDGGNEGSRGSSAASGIMGNYSVSESYFFSPTHLHSGLVWTAEAPAESAPGQRKKELRYASINSLDHIDSEVSVPLGTGPSLPPRLCPLPGTWSPQSLSSACGHLDPSCVPGVGFAGTCSGGCGYRTSASCVLSVQRTAEAWGGPGPGQRHFL</sequence>
<feature type="compositionally biased region" description="Basic and acidic residues" evidence="2">
    <location>
        <begin position="324"/>
        <end position="340"/>
    </location>
</feature>
<organism evidence="4 5">
    <name type="scientific">Ursus americanus</name>
    <name type="common">American black bear</name>
    <name type="synonym">Euarctos americanus</name>
    <dbReference type="NCBI Taxonomy" id="9643"/>
    <lineage>
        <taxon>Eukaryota</taxon>
        <taxon>Metazoa</taxon>
        <taxon>Chordata</taxon>
        <taxon>Craniata</taxon>
        <taxon>Vertebrata</taxon>
        <taxon>Euteleostomi</taxon>
        <taxon>Mammalia</taxon>
        <taxon>Eutheria</taxon>
        <taxon>Laurasiatheria</taxon>
        <taxon>Carnivora</taxon>
        <taxon>Caniformia</taxon>
        <taxon>Ursidae</taxon>
        <taxon>Ursus</taxon>
    </lineage>
</organism>
<evidence type="ECO:0000256" key="1">
    <source>
        <dbReference type="ARBA" id="ARBA00023054"/>
    </source>
</evidence>
<dbReference type="InterPro" id="IPR029304">
    <property type="entry name" value="AKAP2_C"/>
</dbReference>
<dbReference type="GO" id="GO:0031616">
    <property type="term" value="C:spindle pole centrosome"/>
    <property type="evidence" value="ECO:0007669"/>
    <property type="project" value="Ensembl"/>
</dbReference>
<dbReference type="GO" id="GO:0016477">
    <property type="term" value="P:cell migration"/>
    <property type="evidence" value="ECO:0007669"/>
    <property type="project" value="Ensembl"/>
</dbReference>
<reference evidence="4" key="3">
    <citation type="submission" date="2025-09" db="UniProtKB">
        <authorList>
            <consortium name="Ensembl"/>
        </authorList>
    </citation>
    <scope>IDENTIFICATION</scope>
</reference>
<protein>
    <submittedName>
        <fullName evidence="4">Mitotic spindle positioning</fullName>
    </submittedName>
</protein>
<dbReference type="GO" id="GO:0030864">
    <property type="term" value="C:cortical actin cytoskeleton"/>
    <property type="evidence" value="ECO:0007669"/>
    <property type="project" value="Ensembl"/>
</dbReference>
<dbReference type="Proteomes" id="UP000291022">
    <property type="component" value="Unassembled WGS sequence"/>
</dbReference>
<name>A0A452RWS0_URSAM</name>
<dbReference type="AlphaFoldDB" id="A0A452RWS0"/>
<reference evidence="4" key="2">
    <citation type="submission" date="2025-08" db="UniProtKB">
        <authorList>
            <consortium name="Ensembl"/>
        </authorList>
    </citation>
    <scope>IDENTIFICATION</scope>
</reference>
<feature type="region of interest" description="Disordered" evidence="2">
    <location>
        <begin position="238"/>
        <end position="264"/>
    </location>
</feature>
<dbReference type="PANTHER" id="PTHR18839">
    <property type="entry name" value="MITOTIC INTERACTOR AND SUBSTRATE OF PLK1 MISP FAMILY MEMBER"/>
    <property type="match status" value="1"/>
</dbReference>
<feature type="region of interest" description="Disordered" evidence="2">
    <location>
        <begin position="1"/>
        <end position="20"/>
    </location>
</feature>
<evidence type="ECO:0000313" key="4">
    <source>
        <dbReference type="Ensembl" id="ENSUAMP00000023904.1"/>
    </source>
</evidence>
<evidence type="ECO:0000256" key="2">
    <source>
        <dbReference type="SAM" id="MobiDB-lite"/>
    </source>
</evidence>
<evidence type="ECO:0000313" key="5">
    <source>
        <dbReference type="Proteomes" id="UP000291022"/>
    </source>
</evidence>
<dbReference type="InterPro" id="IPR042779">
    <property type="entry name" value="MISP/MISP3-like"/>
</dbReference>
<reference evidence="5" key="1">
    <citation type="submission" date="2016-06" db="EMBL/GenBank/DDBJ databases">
        <title>De novo assembly and RNA-Seq shows season-dependent expression and editing in black bear kidneys.</title>
        <authorList>
            <person name="Korstanje R."/>
            <person name="Srivastava A."/>
            <person name="Sarsani V.K."/>
            <person name="Sheehan S.M."/>
            <person name="Seger R.L."/>
            <person name="Barter M.E."/>
            <person name="Lindqvist C."/>
            <person name="Brody L.C."/>
            <person name="Mullikin J.C."/>
        </authorList>
    </citation>
    <scope>NUCLEOTIDE SEQUENCE [LARGE SCALE GENOMIC DNA]</scope>
</reference>
<feature type="region of interest" description="Disordered" evidence="2">
    <location>
        <begin position="127"/>
        <end position="152"/>
    </location>
</feature>
<feature type="domain" description="A-kinase anchor protein 2 C-terminal" evidence="3">
    <location>
        <begin position="296"/>
        <end position="615"/>
    </location>
</feature>
<keyword evidence="5" id="KW-1185">Reference proteome</keyword>
<gene>
    <name evidence="4" type="primary">MISP</name>
</gene>
<feature type="region of interest" description="Disordered" evidence="2">
    <location>
        <begin position="394"/>
        <end position="462"/>
    </location>
</feature>
<dbReference type="GO" id="GO:0051015">
    <property type="term" value="F:actin filament binding"/>
    <property type="evidence" value="ECO:0007669"/>
    <property type="project" value="Ensembl"/>
</dbReference>
<dbReference type="Ensembl" id="ENSUAMT00000026693.1">
    <property type="protein sequence ID" value="ENSUAMP00000023904.1"/>
    <property type="gene ID" value="ENSUAMG00000018700.1"/>
</dbReference>
<dbReference type="GO" id="GO:0005886">
    <property type="term" value="C:plasma membrane"/>
    <property type="evidence" value="ECO:0007669"/>
    <property type="project" value="Ensembl"/>
</dbReference>
<dbReference type="GO" id="GO:1905721">
    <property type="term" value="C:mitotic spindle astral microtubule end"/>
    <property type="evidence" value="ECO:0007669"/>
    <property type="project" value="Ensembl"/>
</dbReference>
<feature type="region of interest" description="Disordered" evidence="2">
    <location>
        <begin position="535"/>
        <end position="559"/>
    </location>
</feature>
<dbReference type="Pfam" id="PF15304">
    <property type="entry name" value="AKAP2_C"/>
    <property type="match status" value="1"/>
</dbReference>
<accession>A0A452RWS0</accession>
<feature type="region of interest" description="Disordered" evidence="2">
    <location>
        <begin position="309"/>
        <end position="356"/>
    </location>
</feature>
<dbReference type="GO" id="GO:0000132">
    <property type="term" value="P:establishment of mitotic spindle orientation"/>
    <property type="evidence" value="ECO:0007669"/>
    <property type="project" value="Ensembl"/>
</dbReference>
<proteinExistence type="predicted"/>
<dbReference type="OMA" id="QASHRHD"/>
<dbReference type="GeneTree" id="ENSGT00940000154739"/>